<reference evidence="8 9" key="1">
    <citation type="submission" date="2023-11" db="EMBL/GenBank/DDBJ databases">
        <title>Bacillus jintuensis, isolated from a mudflat on the Beibu Gulf coast.</title>
        <authorList>
            <person name="Li M."/>
        </authorList>
    </citation>
    <scope>NUCLEOTIDE SEQUENCE [LARGE SCALE GENOMIC DNA]</scope>
    <source>
        <strain evidence="8 9">31A1R</strain>
    </source>
</reference>
<feature type="transmembrane region" description="Helical" evidence="6">
    <location>
        <begin position="110"/>
        <end position="133"/>
    </location>
</feature>
<feature type="domain" description="VTT" evidence="7">
    <location>
        <begin position="44"/>
        <end position="161"/>
    </location>
</feature>
<dbReference type="EMBL" id="JAXOFX010000001">
    <property type="protein sequence ID" value="MDZ5470243.1"/>
    <property type="molecule type" value="Genomic_DNA"/>
</dbReference>
<dbReference type="InterPro" id="IPR015414">
    <property type="entry name" value="TMEM64"/>
</dbReference>
<dbReference type="PANTHER" id="PTHR12677">
    <property type="entry name" value="GOLGI APPARATUS MEMBRANE PROTEIN TVP38-RELATED"/>
    <property type="match status" value="1"/>
</dbReference>
<sequence>MDLELFREWFSLENIMDLIEKYRSFGPFPGILLPMLEAFFPFLPLFLFVLANANAFGLWLGFLFSWIGASIGALIVFLIFRRFGQKRILLFLKRHPQVQKLMSWVERHGFGPLFLLLCFPFTPSAVVNIVAGLSNIRVGQYMFAVLAGKMVMIFTISFVGYDIRSLITQPVRTAIVVLIIAILWYVGKRIESHINKSTEHERQAG</sequence>
<dbReference type="RefSeq" id="WP_322444553.1">
    <property type="nucleotide sequence ID" value="NZ_JAXOFX010000001.1"/>
</dbReference>
<evidence type="ECO:0000256" key="1">
    <source>
        <dbReference type="ARBA" id="ARBA00004651"/>
    </source>
</evidence>
<keyword evidence="2 6" id="KW-1003">Cell membrane</keyword>
<evidence type="ECO:0000256" key="5">
    <source>
        <dbReference type="ARBA" id="ARBA00023136"/>
    </source>
</evidence>
<evidence type="ECO:0000259" key="7">
    <source>
        <dbReference type="Pfam" id="PF09335"/>
    </source>
</evidence>
<protein>
    <recommendedName>
        <fullName evidence="6">TVP38/TMEM64 family membrane protein</fullName>
    </recommendedName>
</protein>
<keyword evidence="9" id="KW-1185">Reference proteome</keyword>
<feature type="transmembrane region" description="Helical" evidence="6">
    <location>
        <begin position="31"/>
        <end position="50"/>
    </location>
</feature>
<name>A0ABU5ISX1_9BACI</name>
<keyword evidence="4 6" id="KW-1133">Transmembrane helix</keyword>
<comment type="similarity">
    <text evidence="6">Belongs to the TVP38/TMEM64 family.</text>
</comment>
<dbReference type="PANTHER" id="PTHR12677:SF55">
    <property type="entry name" value="UNDECAPRENYL PHOSPHATE TRANSPORTER SAOUHSC_00901-RELATED"/>
    <property type="match status" value="1"/>
</dbReference>
<evidence type="ECO:0000313" key="9">
    <source>
        <dbReference type="Proteomes" id="UP001290455"/>
    </source>
</evidence>
<evidence type="ECO:0000256" key="3">
    <source>
        <dbReference type="ARBA" id="ARBA00022692"/>
    </source>
</evidence>
<dbReference type="Pfam" id="PF09335">
    <property type="entry name" value="VTT_dom"/>
    <property type="match status" value="1"/>
</dbReference>
<keyword evidence="3 6" id="KW-0812">Transmembrane</keyword>
<evidence type="ECO:0000256" key="2">
    <source>
        <dbReference type="ARBA" id="ARBA00022475"/>
    </source>
</evidence>
<organism evidence="8 9">
    <name type="scientific">Robertmurraya mangrovi</name>
    <dbReference type="NCBI Taxonomy" id="3098077"/>
    <lineage>
        <taxon>Bacteria</taxon>
        <taxon>Bacillati</taxon>
        <taxon>Bacillota</taxon>
        <taxon>Bacilli</taxon>
        <taxon>Bacillales</taxon>
        <taxon>Bacillaceae</taxon>
        <taxon>Robertmurraya</taxon>
    </lineage>
</organism>
<feature type="transmembrane region" description="Helical" evidence="6">
    <location>
        <begin position="56"/>
        <end position="80"/>
    </location>
</feature>
<accession>A0ABU5ISX1</accession>
<comment type="subcellular location">
    <subcellularLocation>
        <location evidence="1 6">Cell membrane</location>
        <topology evidence="1 6">Multi-pass membrane protein</topology>
    </subcellularLocation>
</comment>
<feature type="transmembrane region" description="Helical" evidence="6">
    <location>
        <begin position="171"/>
        <end position="187"/>
    </location>
</feature>
<evidence type="ECO:0000256" key="6">
    <source>
        <dbReference type="RuleBase" id="RU366058"/>
    </source>
</evidence>
<keyword evidence="5 6" id="KW-0472">Membrane</keyword>
<gene>
    <name evidence="8" type="ORF">SM124_00645</name>
</gene>
<evidence type="ECO:0000256" key="4">
    <source>
        <dbReference type="ARBA" id="ARBA00022989"/>
    </source>
</evidence>
<dbReference type="InterPro" id="IPR032816">
    <property type="entry name" value="VTT_dom"/>
</dbReference>
<evidence type="ECO:0000313" key="8">
    <source>
        <dbReference type="EMBL" id="MDZ5470243.1"/>
    </source>
</evidence>
<feature type="transmembrane region" description="Helical" evidence="6">
    <location>
        <begin position="139"/>
        <end position="159"/>
    </location>
</feature>
<proteinExistence type="inferred from homology"/>
<dbReference type="Proteomes" id="UP001290455">
    <property type="component" value="Unassembled WGS sequence"/>
</dbReference>
<comment type="caution">
    <text evidence="8">The sequence shown here is derived from an EMBL/GenBank/DDBJ whole genome shotgun (WGS) entry which is preliminary data.</text>
</comment>